<comment type="caution">
    <text evidence="7">The sequence shown here is derived from an EMBL/GenBank/DDBJ whole genome shotgun (WGS) entry which is preliminary data.</text>
</comment>
<reference evidence="7" key="1">
    <citation type="submission" date="2022-06" db="EMBL/GenBank/DDBJ databases">
        <title>Genomic Encyclopedia of Archaeal and Bacterial Type Strains, Phase II (KMG-II): from individual species to whole genera.</title>
        <authorList>
            <person name="Goeker M."/>
        </authorList>
    </citation>
    <scope>NUCLEOTIDE SEQUENCE</scope>
    <source>
        <strain evidence="7">DSM 43935</strain>
    </source>
</reference>
<evidence type="ECO:0000256" key="3">
    <source>
        <dbReference type="ARBA" id="ARBA00023125"/>
    </source>
</evidence>
<accession>A0AAE3KLH9</accession>
<evidence type="ECO:0000259" key="6">
    <source>
        <dbReference type="PROSITE" id="PS50977"/>
    </source>
</evidence>
<keyword evidence="3 5" id="KW-0238">DNA-binding</keyword>
<keyword evidence="8" id="KW-1185">Reference proteome</keyword>
<dbReference type="GO" id="GO:0003700">
    <property type="term" value="F:DNA-binding transcription factor activity"/>
    <property type="evidence" value="ECO:0007669"/>
    <property type="project" value="TreeGrafter"/>
</dbReference>
<dbReference type="PROSITE" id="PS50977">
    <property type="entry name" value="HTH_TETR_2"/>
    <property type="match status" value="1"/>
</dbReference>
<gene>
    <name evidence="7" type="ORF">LX83_007235</name>
</gene>
<evidence type="ECO:0000256" key="1">
    <source>
        <dbReference type="ARBA" id="ARBA00022491"/>
    </source>
</evidence>
<dbReference type="GO" id="GO:0000976">
    <property type="term" value="F:transcription cis-regulatory region binding"/>
    <property type="evidence" value="ECO:0007669"/>
    <property type="project" value="TreeGrafter"/>
</dbReference>
<dbReference type="RefSeq" id="WP_253780539.1">
    <property type="nucleotide sequence ID" value="NZ_JAMTCK010000031.1"/>
</dbReference>
<dbReference type="Gene3D" id="1.10.357.10">
    <property type="entry name" value="Tetracycline Repressor, domain 2"/>
    <property type="match status" value="1"/>
</dbReference>
<dbReference type="InterPro" id="IPR036271">
    <property type="entry name" value="Tet_transcr_reg_TetR-rel_C_sf"/>
</dbReference>
<dbReference type="InterPro" id="IPR039538">
    <property type="entry name" value="BetI_C"/>
</dbReference>
<dbReference type="InterPro" id="IPR009057">
    <property type="entry name" value="Homeodomain-like_sf"/>
</dbReference>
<dbReference type="SUPFAM" id="SSF46689">
    <property type="entry name" value="Homeodomain-like"/>
    <property type="match status" value="1"/>
</dbReference>
<dbReference type="EMBL" id="JAMTCK010000031">
    <property type="protein sequence ID" value="MCP2170344.1"/>
    <property type="molecule type" value="Genomic_DNA"/>
</dbReference>
<protein>
    <submittedName>
        <fullName evidence="7">Transcriptional regulator, TetR family</fullName>
    </submittedName>
</protein>
<dbReference type="Pfam" id="PF13977">
    <property type="entry name" value="TetR_C_6"/>
    <property type="match status" value="1"/>
</dbReference>
<evidence type="ECO:0000256" key="5">
    <source>
        <dbReference type="PROSITE-ProRule" id="PRU00335"/>
    </source>
</evidence>
<dbReference type="PANTHER" id="PTHR30055:SF228">
    <property type="entry name" value="TRANSCRIPTIONAL REGULATOR-RELATED"/>
    <property type="match status" value="1"/>
</dbReference>
<evidence type="ECO:0000313" key="8">
    <source>
        <dbReference type="Proteomes" id="UP001206128"/>
    </source>
</evidence>
<keyword evidence="2" id="KW-0805">Transcription regulation</keyword>
<evidence type="ECO:0000256" key="4">
    <source>
        <dbReference type="ARBA" id="ARBA00023163"/>
    </source>
</evidence>
<dbReference type="Pfam" id="PF00440">
    <property type="entry name" value="TetR_N"/>
    <property type="match status" value="1"/>
</dbReference>
<organism evidence="7 8">
    <name type="scientific">Goodfellowiella coeruleoviolacea</name>
    <dbReference type="NCBI Taxonomy" id="334858"/>
    <lineage>
        <taxon>Bacteria</taxon>
        <taxon>Bacillati</taxon>
        <taxon>Actinomycetota</taxon>
        <taxon>Actinomycetes</taxon>
        <taxon>Pseudonocardiales</taxon>
        <taxon>Pseudonocardiaceae</taxon>
        <taxon>Goodfellowiella</taxon>
    </lineage>
</organism>
<evidence type="ECO:0000313" key="7">
    <source>
        <dbReference type="EMBL" id="MCP2170344.1"/>
    </source>
</evidence>
<proteinExistence type="predicted"/>
<dbReference type="Proteomes" id="UP001206128">
    <property type="component" value="Unassembled WGS sequence"/>
</dbReference>
<keyword evidence="4" id="KW-0804">Transcription</keyword>
<dbReference type="AlphaFoldDB" id="A0AAE3KLH9"/>
<evidence type="ECO:0000256" key="2">
    <source>
        <dbReference type="ARBA" id="ARBA00023015"/>
    </source>
</evidence>
<dbReference type="InterPro" id="IPR001647">
    <property type="entry name" value="HTH_TetR"/>
</dbReference>
<feature type="DNA-binding region" description="H-T-H motif" evidence="5">
    <location>
        <begin position="31"/>
        <end position="50"/>
    </location>
</feature>
<feature type="domain" description="HTH tetR-type" evidence="6">
    <location>
        <begin position="8"/>
        <end position="68"/>
    </location>
</feature>
<name>A0AAE3KLH9_9PSEU</name>
<dbReference type="SUPFAM" id="SSF48498">
    <property type="entry name" value="Tetracyclin repressor-like, C-terminal domain"/>
    <property type="match status" value="1"/>
</dbReference>
<dbReference type="InterPro" id="IPR050109">
    <property type="entry name" value="HTH-type_TetR-like_transc_reg"/>
</dbReference>
<keyword evidence="1" id="KW-0678">Repressor</keyword>
<dbReference type="PANTHER" id="PTHR30055">
    <property type="entry name" value="HTH-TYPE TRANSCRIPTIONAL REGULATOR RUTR"/>
    <property type="match status" value="1"/>
</dbReference>
<sequence length="202" mass="22551">MPKIVDHDARRRELARAVWQVIRERGVAGASVRAVAQRAGWSPSSVQYYFSTQAELLNFAMRVIADETERRADPAHLPADPHEAALALFDRLLPLDPDARTANEVWVAFLSRVLVDAEAGAFNAASNEWLAEVFRDQLQRLVAAGRVSPAIDLDLEVDRLRVLFDGLALHLVTDAPRMPPERARELIRHHLETLSPSAAPDR</sequence>